<keyword evidence="3 10" id="KW-0597">Phosphoprotein</keyword>
<dbReference type="EMBL" id="RBWY01000001">
    <property type="protein sequence ID" value="RKS87717.1"/>
    <property type="molecule type" value="Genomic_DNA"/>
</dbReference>
<reference evidence="12 13" key="1">
    <citation type="submission" date="2018-10" db="EMBL/GenBank/DDBJ databases">
        <title>Genomic Encyclopedia of Type Strains, Phase IV (KMG-IV): sequencing the most valuable type-strain genomes for metagenomic binning, comparative biology and taxonomic classification.</title>
        <authorList>
            <person name="Goeker M."/>
        </authorList>
    </citation>
    <scope>NUCLEOTIDE SEQUENCE [LARGE SCALE GENOMIC DNA]</scope>
    <source>
        <strain evidence="12 13">DSM 22228</strain>
    </source>
</reference>
<keyword evidence="8 9" id="KW-0804">Transcription</keyword>
<dbReference type="InterPro" id="IPR051271">
    <property type="entry name" value="2C-system_Tx_regulators"/>
</dbReference>
<evidence type="ECO:0000256" key="8">
    <source>
        <dbReference type="ARBA" id="ARBA00023163"/>
    </source>
</evidence>
<evidence type="ECO:0000256" key="1">
    <source>
        <dbReference type="ARBA" id="ARBA00004496"/>
    </source>
</evidence>
<sequence>MNIDINALIVEDEPILAEVNAEFVQRNTNIKVVGIASTLHDAKIMLEKFNPQLVLLDNYLPDGQGIELFDYIVKKQLSTYIIFITAASDMDTCSHAIRHGAFDYLIKPVSYERITYSLNKFKLFLLRQSSPKNLSQRQIDELFNLQIKDFVETQKNTKGIDALTLQRIQSLFIHTSDALTVEDVVSKAQISKTTVRRYLEYCVQTHFLKVEIQYGKIGRPERYYKHIAI</sequence>
<evidence type="ECO:0000256" key="7">
    <source>
        <dbReference type="ARBA" id="ARBA00023159"/>
    </source>
</evidence>
<keyword evidence="4 9" id="KW-0902">Two-component regulatory system</keyword>
<dbReference type="SMART" id="SM00448">
    <property type="entry name" value="REC"/>
    <property type="match status" value="1"/>
</dbReference>
<keyword evidence="13" id="KW-1185">Reference proteome</keyword>
<dbReference type="PIRSF" id="PIRSF006171">
    <property type="entry name" value="RR_citrat_malat"/>
    <property type="match status" value="1"/>
</dbReference>
<evidence type="ECO:0000256" key="4">
    <source>
        <dbReference type="ARBA" id="ARBA00023012"/>
    </source>
</evidence>
<dbReference type="PANTHER" id="PTHR45526:SF1">
    <property type="entry name" value="TRANSCRIPTIONAL REGULATORY PROTEIN DCUR-RELATED"/>
    <property type="match status" value="1"/>
</dbReference>
<evidence type="ECO:0000256" key="2">
    <source>
        <dbReference type="ARBA" id="ARBA00022490"/>
    </source>
</evidence>
<protein>
    <recommendedName>
        <fullName evidence="9">Transcriptional regulatory protein</fullName>
    </recommendedName>
</protein>
<dbReference type="GO" id="GO:0005737">
    <property type="term" value="C:cytoplasm"/>
    <property type="evidence" value="ECO:0007669"/>
    <property type="project" value="UniProtKB-SubCell"/>
</dbReference>
<evidence type="ECO:0000256" key="3">
    <source>
        <dbReference type="ARBA" id="ARBA00022553"/>
    </source>
</evidence>
<dbReference type="Pfam" id="PF20714">
    <property type="entry name" value="HTH_64"/>
    <property type="match status" value="1"/>
</dbReference>
<keyword evidence="5 9" id="KW-0805">Transcription regulation</keyword>
<dbReference type="Pfam" id="PF00072">
    <property type="entry name" value="Response_reg"/>
    <property type="match status" value="1"/>
</dbReference>
<dbReference type="GO" id="GO:0003677">
    <property type="term" value="F:DNA binding"/>
    <property type="evidence" value="ECO:0007669"/>
    <property type="project" value="UniProtKB-KW"/>
</dbReference>
<keyword evidence="6 9" id="KW-0238">DNA-binding</keyword>
<dbReference type="InterPro" id="IPR024187">
    <property type="entry name" value="Sig_transdc_resp-reg_cit/mal"/>
</dbReference>
<keyword evidence="2 9" id="KW-0963">Cytoplasm</keyword>
<dbReference type="InterPro" id="IPR048714">
    <property type="entry name" value="DpiA-like_HTH"/>
</dbReference>
<dbReference type="InterPro" id="IPR011006">
    <property type="entry name" value="CheY-like_superfamily"/>
</dbReference>
<dbReference type="Gene3D" id="3.40.50.2300">
    <property type="match status" value="1"/>
</dbReference>
<name>A0A495RJM0_9GAMM</name>
<dbReference type="RefSeq" id="WP_121144595.1">
    <property type="nucleotide sequence ID" value="NZ_RBWY01000001.1"/>
</dbReference>
<evidence type="ECO:0000256" key="6">
    <source>
        <dbReference type="ARBA" id="ARBA00023125"/>
    </source>
</evidence>
<feature type="modified residue" description="4-aspartylphosphate" evidence="10">
    <location>
        <position position="57"/>
    </location>
</feature>
<dbReference type="GO" id="GO:0000156">
    <property type="term" value="F:phosphorelay response regulator activity"/>
    <property type="evidence" value="ECO:0007669"/>
    <property type="project" value="TreeGrafter"/>
</dbReference>
<dbReference type="InterPro" id="IPR001789">
    <property type="entry name" value="Sig_transdc_resp-reg_receiver"/>
</dbReference>
<proteinExistence type="predicted"/>
<accession>A0A495RJM0</accession>
<dbReference type="OrthoDB" id="9802426at2"/>
<evidence type="ECO:0000256" key="9">
    <source>
        <dbReference type="PIRNR" id="PIRNR006171"/>
    </source>
</evidence>
<evidence type="ECO:0000256" key="5">
    <source>
        <dbReference type="ARBA" id="ARBA00023015"/>
    </source>
</evidence>
<dbReference type="GO" id="GO:0003700">
    <property type="term" value="F:DNA-binding transcription factor activity"/>
    <property type="evidence" value="ECO:0007669"/>
    <property type="project" value="InterPro"/>
</dbReference>
<gene>
    <name evidence="12" type="ORF">DES39_0958</name>
</gene>
<evidence type="ECO:0000259" key="11">
    <source>
        <dbReference type="PROSITE" id="PS50110"/>
    </source>
</evidence>
<dbReference type="SUPFAM" id="SSF52172">
    <property type="entry name" value="CheY-like"/>
    <property type="match status" value="1"/>
</dbReference>
<dbReference type="PANTHER" id="PTHR45526">
    <property type="entry name" value="TRANSCRIPTIONAL REGULATORY PROTEIN DPIA"/>
    <property type="match status" value="1"/>
</dbReference>
<evidence type="ECO:0000313" key="12">
    <source>
        <dbReference type="EMBL" id="RKS87717.1"/>
    </source>
</evidence>
<feature type="domain" description="Response regulatory" evidence="11">
    <location>
        <begin position="6"/>
        <end position="122"/>
    </location>
</feature>
<keyword evidence="7 9" id="KW-0010">Activator</keyword>
<comment type="caution">
    <text evidence="12">The sequence shown here is derived from an EMBL/GenBank/DDBJ whole genome shotgun (WGS) entry which is preliminary data.</text>
</comment>
<dbReference type="AlphaFoldDB" id="A0A495RJM0"/>
<evidence type="ECO:0000256" key="10">
    <source>
        <dbReference type="PROSITE-ProRule" id="PRU00169"/>
    </source>
</evidence>
<organism evidence="12 13">
    <name type="scientific">Orbus hercynius</name>
    <dbReference type="NCBI Taxonomy" id="593135"/>
    <lineage>
        <taxon>Bacteria</taxon>
        <taxon>Pseudomonadati</taxon>
        <taxon>Pseudomonadota</taxon>
        <taxon>Gammaproteobacteria</taxon>
        <taxon>Orbales</taxon>
        <taxon>Orbaceae</taxon>
        <taxon>Orbus</taxon>
    </lineage>
</organism>
<evidence type="ECO:0000313" key="13">
    <source>
        <dbReference type="Proteomes" id="UP000278542"/>
    </source>
</evidence>
<comment type="subcellular location">
    <subcellularLocation>
        <location evidence="1 9">Cytoplasm</location>
    </subcellularLocation>
</comment>
<dbReference type="Proteomes" id="UP000278542">
    <property type="component" value="Unassembled WGS sequence"/>
</dbReference>
<dbReference type="PROSITE" id="PS50110">
    <property type="entry name" value="RESPONSE_REGULATORY"/>
    <property type="match status" value="1"/>
</dbReference>